<dbReference type="RefSeq" id="YP_010059223.1">
    <property type="nucleotide sequence ID" value="NC_054724.1"/>
</dbReference>
<reference evidence="2" key="1">
    <citation type="submission" date="2018-02" db="EMBL/GenBank/DDBJ databases">
        <authorList>
            <person name="Cohen D.B."/>
            <person name="Kent A.D."/>
        </authorList>
    </citation>
    <scope>NUCLEOTIDE SEQUENCE [LARGE SCALE GENOMIC DNA]</scope>
</reference>
<dbReference type="EMBL" id="MG962366">
    <property type="protein sequence ID" value="AVO25124.1"/>
    <property type="molecule type" value="Genomic_DNA"/>
</dbReference>
<dbReference type="GeneID" id="64766454"/>
<gene>
    <name evidence="1" type="primary">201</name>
    <name evidence="1" type="ORF">SEA_FINCH_201</name>
</gene>
<dbReference type="KEGG" id="vg:64766454"/>
<name>A0A2P1JXW5_9CAUD</name>
<protein>
    <submittedName>
        <fullName evidence="1">Uncharacterized protein</fullName>
    </submittedName>
</protein>
<sequence length="231" mass="25105">MTNFTAAQAKISDTKLAELTAAVYKIEDQIARIEHSIHIAANDKKVYPGRSRVGVWTMDFETALAGARKSVTAEFNPNRDSELRTLASYEAQTVALAEAQAAVNVQANEWVENGQWTRFFMVEGGHIHSSTACHTLRPTTRVAWLPQLSGESEKDAVDAHGTVLCTFCYPTAPVAWTTKAPKAADASVCTGSGKHVPGVDLRRYTKRGECPTCKETVAVTSTGNARKHKAK</sequence>
<keyword evidence="2" id="KW-1185">Reference proteome</keyword>
<dbReference type="Proteomes" id="UP000241290">
    <property type="component" value="Genome"/>
</dbReference>
<evidence type="ECO:0000313" key="1">
    <source>
        <dbReference type="EMBL" id="AVO25124.1"/>
    </source>
</evidence>
<evidence type="ECO:0000313" key="2">
    <source>
        <dbReference type="Proteomes" id="UP000241290"/>
    </source>
</evidence>
<proteinExistence type="predicted"/>
<accession>A0A2P1JXW5</accession>
<organism evidence="1 2">
    <name type="scientific">Rhodococcus phage Finch</name>
    <dbReference type="NCBI Taxonomy" id="2094144"/>
    <lineage>
        <taxon>Viruses</taxon>
        <taxon>Duplodnaviria</taxon>
        <taxon>Heunggongvirae</taxon>
        <taxon>Uroviricota</taxon>
        <taxon>Caudoviricetes</taxon>
        <taxon>Finchvirus</taxon>
        <taxon>Finchvirus finch</taxon>
    </lineage>
</organism>